<dbReference type="AlphaFoldDB" id="A0AAW2S3C3"/>
<evidence type="ECO:0000313" key="1">
    <source>
        <dbReference type="EMBL" id="KAL0386595.1"/>
    </source>
</evidence>
<protein>
    <submittedName>
        <fullName evidence="1">Uncharacterized protein</fullName>
    </submittedName>
</protein>
<reference evidence="1" key="2">
    <citation type="journal article" date="2024" name="Plant">
        <title>Genomic evolution and insights into agronomic trait innovations of Sesamum species.</title>
        <authorList>
            <person name="Miao H."/>
            <person name="Wang L."/>
            <person name="Qu L."/>
            <person name="Liu H."/>
            <person name="Sun Y."/>
            <person name="Le M."/>
            <person name="Wang Q."/>
            <person name="Wei S."/>
            <person name="Zheng Y."/>
            <person name="Lin W."/>
            <person name="Duan Y."/>
            <person name="Cao H."/>
            <person name="Xiong S."/>
            <person name="Wang X."/>
            <person name="Wei L."/>
            <person name="Li C."/>
            <person name="Ma Q."/>
            <person name="Ju M."/>
            <person name="Zhao R."/>
            <person name="Li G."/>
            <person name="Mu C."/>
            <person name="Tian Q."/>
            <person name="Mei H."/>
            <person name="Zhang T."/>
            <person name="Gao T."/>
            <person name="Zhang H."/>
        </authorList>
    </citation>
    <scope>NUCLEOTIDE SEQUENCE</scope>
    <source>
        <strain evidence="1">KEN1</strain>
    </source>
</reference>
<name>A0AAW2S3C3_9LAMI</name>
<reference evidence="1" key="1">
    <citation type="submission" date="2020-06" db="EMBL/GenBank/DDBJ databases">
        <authorList>
            <person name="Li T."/>
            <person name="Hu X."/>
            <person name="Zhang T."/>
            <person name="Song X."/>
            <person name="Zhang H."/>
            <person name="Dai N."/>
            <person name="Sheng W."/>
            <person name="Hou X."/>
            <person name="Wei L."/>
        </authorList>
    </citation>
    <scope>NUCLEOTIDE SEQUENCE</scope>
    <source>
        <strain evidence="1">KEN1</strain>
        <tissue evidence="1">Leaf</tissue>
    </source>
</reference>
<accession>A0AAW2S3C3</accession>
<proteinExistence type="predicted"/>
<gene>
    <name evidence="1" type="ORF">Slati_4591900</name>
</gene>
<comment type="caution">
    <text evidence="1">The sequence shown here is derived from an EMBL/GenBank/DDBJ whole genome shotgun (WGS) entry which is preliminary data.</text>
</comment>
<dbReference type="EMBL" id="JACGWN010000099">
    <property type="protein sequence ID" value="KAL0386595.1"/>
    <property type="molecule type" value="Genomic_DNA"/>
</dbReference>
<organism evidence="1">
    <name type="scientific">Sesamum latifolium</name>
    <dbReference type="NCBI Taxonomy" id="2727402"/>
    <lineage>
        <taxon>Eukaryota</taxon>
        <taxon>Viridiplantae</taxon>
        <taxon>Streptophyta</taxon>
        <taxon>Embryophyta</taxon>
        <taxon>Tracheophyta</taxon>
        <taxon>Spermatophyta</taxon>
        <taxon>Magnoliopsida</taxon>
        <taxon>eudicotyledons</taxon>
        <taxon>Gunneridae</taxon>
        <taxon>Pentapetalae</taxon>
        <taxon>asterids</taxon>
        <taxon>lamiids</taxon>
        <taxon>Lamiales</taxon>
        <taxon>Pedaliaceae</taxon>
        <taxon>Sesamum</taxon>
    </lineage>
</organism>
<sequence>MVPLLHPIGSFHLNWKSVYCADTSSQIVGALHISCLNALNTHYHLKLEVCVLFYTLFPNVALVGNLCLHLHSFPKFRSCWKSVPHSALSSQLMVESVYASTLSPNYRPLEVCASLCTLPYCCSIVCLPPQFVHSLLYSLHNFLNWWVANCASSSGKCVSENSDVPQDSASNTPELIWNGGSVESVCTLHTLSPTRGVAVLGKHAIRLCGKSHLTN</sequence>